<evidence type="ECO:0000256" key="3">
    <source>
        <dbReference type="PROSITE-ProRule" id="PRU00339"/>
    </source>
</evidence>
<evidence type="ECO:0000256" key="1">
    <source>
        <dbReference type="ARBA" id="ARBA00022737"/>
    </source>
</evidence>
<evidence type="ECO:0000313" key="5">
    <source>
        <dbReference type="EMBL" id="MBS7813686.1"/>
    </source>
</evidence>
<reference evidence="5 6" key="1">
    <citation type="submission" date="2021-05" db="EMBL/GenBank/DDBJ databases">
        <title>Roseococcus sp. XZZS9, whole genome shotgun sequencing project.</title>
        <authorList>
            <person name="Zhao G."/>
            <person name="Shen L."/>
        </authorList>
    </citation>
    <scope>NUCLEOTIDE SEQUENCE [LARGE SCALE GENOMIC DNA]</scope>
    <source>
        <strain evidence="5 6">XZZS9</strain>
    </source>
</reference>
<dbReference type="InterPro" id="IPR019734">
    <property type="entry name" value="TPR_rpt"/>
</dbReference>
<dbReference type="PANTHER" id="PTHR44227:SF3">
    <property type="entry name" value="PROTEIN O-MANNOSYL-TRANSFERASE TMTC4"/>
    <property type="match status" value="1"/>
</dbReference>
<comment type="caution">
    <text evidence="5">The sequence shown here is derived from an EMBL/GenBank/DDBJ whole genome shotgun (WGS) entry which is preliminary data.</text>
</comment>
<evidence type="ECO:0000313" key="6">
    <source>
        <dbReference type="Proteomes" id="UP000766336"/>
    </source>
</evidence>
<dbReference type="Pfam" id="PF13432">
    <property type="entry name" value="TPR_16"/>
    <property type="match status" value="2"/>
</dbReference>
<gene>
    <name evidence="5" type="ORF">KHU32_22290</name>
</gene>
<keyword evidence="6" id="KW-1185">Reference proteome</keyword>
<dbReference type="Gene3D" id="1.25.40.10">
    <property type="entry name" value="Tetratricopeptide repeat domain"/>
    <property type="match status" value="4"/>
</dbReference>
<dbReference type="PANTHER" id="PTHR44227">
    <property type="match status" value="1"/>
</dbReference>
<dbReference type="Proteomes" id="UP000766336">
    <property type="component" value="Unassembled WGS sequence"/>
</dbReference>
<proteinExistence type="predicted"/>
<protein>
    <submittedName>
        <fullName evidence="5">Tetratricopeptide repeat protein</fullName>
    </submittedName>
</protein>
<feature type="repeat" description="TPR" evidence="3">
    <location>
        <begin position="482"/>
        <end position="515"/>
    </location>
</feature>
<organism evidence="5 6">
    <name type="scientific">Roseococcus pinisoli</name>
    <dbReference type="NCBI Taxonomy" id="2835040"/>
    <lineage>
        <taxon>Bacteria</taxon>
        <taxon>Pseudomonadati</taxon>
        <taxon>Pseudomonadota</taxon>
        <taxon>Alphaproteobacteria</taxon>
        <taxon>Acetobacterales</taxon>
        <taxon>Roseomonadaceae</taxon>
        <taxon>Roseococcus</taxon>
    </lineage>
</organism>
<dbReference type="SMART" id="SM00028">
    <property type="entry name" value="TPR"/>
    <property type="match status" value="6"/>
</dbReference>
<dbReference type="InterPro" id="IPR052346">
    <property type="entry name" value="O-mannosyl-transferase_TMTC"/>
</dbReference>
<evidence type="ECO:0000256" key="2">
    <source>
        <dbReference type="ARBA" id="ARBA00022803"/>
    </source>
</evidence>
<dbReference type="PROSITE" id="PS51257">
    <property type="entry name" value="PROKAR_LIPOPROTEIN"/>
    <property type="match status" value="1"/>
</dbReference>
<name>A0ABS5QJS3_9PROT</name>
<keyword evidence="4" id="KW-0732">Signal</keyword>
<dbReference type="InterPro" id="IPR011990">
    <property type="entry name" value="TPR-like_helical_dom_sf"/>
</dbReference>
<dbReference type="EMBL" id="JAHCDA010000006">
    <property type="protein sequence ID" value="MBS7813686.1"/>
    <property type="molecule type" value="Genomic_DNA"/>
</dbReference>
<accession>A0ABS5QJS3</accession>
<feature type="chain" id="PRO_5046229077" evidence="4">
    <location>
        <begin position="23"/>
        <end position="569"/>
    </location>
</feature>
<dbReference type="SUPFAM" id="SSF48452">
    <property type="entry name" value="TPR-like"/>
    <property type="match status" value="2"/>
</dbReference>
<keyword evidence="2 3" id="KW-0802">TPR repeat</keyword>
<feature type="repeat" description="TPR" evidence="3">
    <location>
        <begin position="516"/>
        <end position="549"/>
    </location>
</feature>
<feature type="signal peptide" evidence="4">
    <location>
        <begin position="1"/>
        <end position="22"/>
    </location>
</feature>
<sequence length="569" mass="61322">MAHGRSPPRLALLAATLLAACAAGGAGLTDRSGRVAPSREDVSETATVFGSFLVGRLASDEQDTAVAADNLLSALRSEPNQSILVNDAFAAALMDGRPEALRLARRLPDNISAQLVIFGADIVGQRWDRAESRARALGRQGPMQALQPVLVAWSLAGRGQTDQAIALLRPLAEQGRFRGLNALHAALIADAANRPREAERYVRLALAGQPEPTMRLALLAAGILNRAGRNAEAVRMLDELGATHDELALAALEPARAGVLTRRSINGPADGIAEAYVALGSALRGQGLEEMAGLLARLALRLRPTFGPALLLLADTLTEGEQLDAAVRVLGQIPSDDALFGTAQMRRAALLDRLDRLPEAEALLAQAATALPTLPQPLTRLGDILRRRSRFAEAATAYDGAIGRLDQAREYDWPLFYARGIARERSGNWTGAEADFLRALQLSPEQAYVMNYLAYTWADQGVHLDRARAMLEAAAAQRPQDGNIADSLGWVLFRMGDLRAAVQQLERAVELEPRNSTVNDHLGDVYWALGRQSEAHFQWRRALTMEPEAAEASRIEGKLRNGLPVPVGR</sequence>
<dbReference type="PROSITE" id="PS50005">
    <property type="entry name" value="TPR"/>
    <property type="match status" value="2"/>
</dbReference>
<dbReference type="RefSeq" id="WP_213672394.1">
    <property type="nucleotide sequence ID" value="NZ_JAHCDA010000006.1"/>
</dbReference>
<evidence type="ECO:0000256" key="4">
    <source>
        <dbReference type="SAM" id="SignalP"/>
    </source>
</evidence>
<keyword evidence="1" id="KW-0677">Repeat</keyword>